<feature type="transmembrane region" description="Helical" evidence="1">
    <location>
        <begin position="7"/>
        <end position="27"/>
    </location>
</feature>
<evidence type="ECO:0000313" key="3">
    <source>
        <dbReference type="EMBL" id="AZK44664.1"/>
    </source>
</evidence>
<evidence type="ECO:0000256" key="1">
    <source>
        <dbReference type="SAM" id="Phobius"/>
    </source>
</evidence>
<dbReference type="KEGG" id="eri:EEI45_07990"/>
<keyword evidence="1" id="KW-0472">Membrane</keyword>
<feature type="domain" description="LiaF transmembrane" evidence="2">
    <location>
        <begin position="7"/>
        <end position="102"/>
    </location>
</feature>
<gene>
    <name evidence="3" type="ORF">EEI45_07990</name>
</gene>
<protein>
    <recommendedName>
        <fullName evidence="2">LiaF transmembrane domain-containing protein</fullName>
    </recommendedName>
</protein>
<dbReference type="AlphaFoldDB" id="A0A3Q8S865"/>
<sequence>MKKNDYFWGFVLVLLAFGLFGSAFNLYSFGPNVFKIAFTVALVAFAISNMPKLNFFGIIYPLTLALWINRVYFNIHGNGGMLFWASTFLAIGLSVIFKRRKRQVNFKKYESYRESTTYATDEDGNHYEYHTGTQHNRSGYWDDDHADFINIEAIFTDRTRYIRSKNFTGGYIDNTFASLSIYFDQAQFNPSGAQLEVNCAFGQVKLFIPYNINVINNIDNTLASVNDPHRNTVVDGPTLTLNGDVRLGEVKIVYV</sequence>
<reference evidence="3 4" key="1">
    <citation type="journal article" date="2020" name="Int. J. Syst. Evol. Microbiol.">
        <title>Description of Erysipelothrix piscisicarius sp. nov., an emergent fish pathogen, and assessment of virulence using a tiger barb (Puntigrus tetrazona) infection model.</title>
        <authorList>
            <person name="Pomaranski E.K."/>
            <person name="Griffin M.J."/>
            <person name="Camus A.C."/>
            <person name="Armwood A.R."/>
            <person name="Shelley J."/>
            <person name="Waldbieser G.C."/>
            <person name="LaFrentz B.R."/>
            <person name="Garcia J.C."/>
            <person name="Yanong R."/>
            <person name="Soto E."/>
        </authorList>
    </citation>
    <scope>NUCLEOTIDE SEQUENCE [LARGE SCALE GENOMIC DNA]</scope>
    <source>
        <strain evidence="3 4">15TAL0474</strain>
    </source>
</reference>
<evidence type="ECO:0000259" key="2">
    <source>
        <dbReference type="Pfam" id="PF22570"/>
    </source>
</evidence>
<keyword evidence="4" id="KW-1185">Reference proteome</keyword>
<keyword evidence="1" id="KW-0812">Transmembrane</keyword>
<feature type="transmembrane region" description="Helical" evidence="1">
    <location>
        <begin position="79"/>
        <end position="97"/>
    </location>
</feature>
<dbReference type="RefSeq" id="WP_125164820.1">
    <property type="nucleotide sequence ID" value="NZ_CP034234.1"/>
</dbReference>
<dbReference type="EMBL" id="CP034234">
    <property type="protein sequence ID" value="AZK44664.1"/>
    <property type="molecule type" value="Genomic_DNA"/>
</dbReference>
<dbReference type="Proteomes" id="UP000278804">
    <property type="component" value="Chromosome"/>
</dbReference>
<evidence type="ECO:0000313" key="4">
    <source>
        <dbReference type="Proteomes" id="UP000278804"/>
    </source>
</evidence>
<name>A0A3Q8S865_9FIRM</name>
<keyword evidence="1" id="KW-1133">Transmembrane helix</keyword>
<dbReference type="Pfam" id="PF22570">
    <property type="entry name" value="LiaF-TM"/>
    <property type="match status" value="1"/>
</dbReference>
<feature type="transmembrane region" description="Helical" evidence="1">
    <location>
        <begin position="33"/>
        <end position="48"/>
    </location>
</feature>
<feature type="transmembrane region" description="Helical" evidence="1">
    <location>
        <begin position="55"/>
        <end position="73"/>
    </location>
</feature>
<organism evidence="3 4">
    <name type="scientific">Erysipelothrix piscisicarius</name>
    <dbReference type="NCBI Taxonomy" id="2485784"/>
    <lineage>
        <taxon>Bacteria</taxon>
        <taxon>Bacillati</taxon>
        <taxon>Bacillota</taxon>
        <taxon>Erysipelotrichia</taxon>
        <taxon>Erysipelotrichales</taxon>
        <taxon>Erysipelotrichaceae</taxon>
        <taxon>Erysipelothrix</taxon>
    </lineage>
</organism>
<dbReference type="InterPro" id="IPR054331">
    <property type="entry name" value="LiaF_TM"/>
</dbReference>
<proteinExistence type="predicted"/>
<accession>A0A3Q8S865</accession>